<comment type="caution">
    <text evidence="1">The sequence shown here is derived from an EMBL/GenBank/DDBJ whole genome shotgun (WGS) entry which is preliminary data.</text>
</comment>
<keyword evidence="2" id="KW-1185">Reference proteome</keyword>
<evidence type="ECO:0000313" key="2">
    <source>
        <dbReference type="Proteomes" id="UP001480082"/>
    </source>
</evidence>
<gene>
    <name evidence="1" type="ORF">NKI81_27015</name>
</gene>
<dbReference type="Proteomes" id="UP001480082">
    <property type="component" value="Unassembled WGS sequence"/>
</dbReference>
<evidence type="ECO:0000313" key="1">
    <source>
        <dbReference type="EMBL" id="MER9287551.1"/>
    </source>
</evidence>
<protein>
    <submittedName>
        <fullName evidence="1">Uncharacterized protein</fullName>
    </submittedName>
</protein>
<dbReference type="EMBL" id="JAMYRI010000022">
    <property type="protein sequence ID" value="MER9287551.1"/>
    <property type="molecule type" value="Genomic_DNA"/>
</dbReference>
<reference evidence="1 2" key="1">
    <citation type="journal article" date="2024" name="Proc. Natl. Acad. Sci. U.S.A.">
        <title>The evolutionary genomics of adaptation to stress in wild rhizobium bacteria.</title>
        <authorList>
            <person name="Kehlet-Delgado H."/>
            <person name="Montoya A.P."/>
            <person name="Jensen K.T."/>
            <person name="Wendlandt C.E."/>
            <person name="Dexheimer C."/>
            <person name="Roberts M."/>
            <person name="Torres Martinez L."/>
            <person name="Friesen M.L."/>
            <person name="Griffitts J.S."/>
            <person name="Porter S.S."/>
        </authorList>
    </citation>
    <scope>NUCLEOTIDE SEQUENCE [LARGE SCALE GENOMIC DNA]</scope>
    <source>
        <strain evidence="1 2">M0468</strain>
    </source>
</reference>
<name>A0ACC6T6N3_9HYPH</name>
<accession>A0ACC6T6N3</accession>
<proteinExistence type="predicted"/>
<organism evidence="1 2">
    <name type="scientific">Mesorhizobium australicum</name>
    <dbReference type="NCBI Taxonomy" id="536018"/>
    <lineage>
        <taxon>Bacteria</taxon>
        <taxon>Pseudomonadati</taxon>
        <taxon>Pseudomonadota</taxon>
        <taxon>Alphaproteobacteria</taxon>
        <taxon>Hyphomicrobiales</taxon>
        <taxon>Phyllobacteriaceae</taxon>
        <taxon>Mesorhizobium</taxon>
    </lineage>
</organism>
<sequence length="72" mass="7661">MSSNIHPKTAKPTNKDLKQNPGIGASRGTIKGGNLLDEDEELDGENTFKGDVDNGTTPQAGVNPRQTGRTNR</sequence>